<keyword evidence="1" id="KW-0812">Transmembrane</keyword>
<comment type="caution">
    <text evidence="2">The sequence shown here is derived from an EMBL/GenBank/DDBJ whole genome shotgun (WGS) entry which is preliminary data.</text>
</comment>
<feature type="transmembrane region" description="Helical" evidence="1">
    <location>
        <begin position="83"/>
        <end position="103"/>
    </location>
</feature>
<accession>A0ABV8J6F3</accession>
<evidence type="ECO:0000313" key="3">
    <source>
        <dbReference type="Proteomes" id="UP001595867"/>
    </source>
</evidence>
<gene>
    <name evidence="2" type="ORF">ACFO0C_37195</name>
</gene>
<keyword evidence="1" id="KW-0472">Membrane</keyword>
<name>A0ABV8J6F3_9ACTN</name>
<dbReference type="RefSeq" id="WP_378071474.1">
    <property type="nucleotide sequence ID" value="NZ_JBHSBL010000024.1"/>
</dbReference>
<keyword evidence="1" id="KW-1133">Transmembrane helix</keyword>
<reference evidence="3" key="1">
    <citation type="journal article" date="2019" name="Int. J. Syst. Evol. Microbiol.">
        <title>The Global Catalogue of Microorganisms (GCM) 10K type strain sequencing project: providing services to taxonomists for standard genome sequencing and annotation.</title>
        <authorList>
            <consortium name="The Broad Institute Genomics Platform"/>
            <consortium name="The Broad Institute Genome Sequencing Center for Infectious Disease"/>
            <person name="Wu L."/>
            <person name="Ma J."/>
        </authorList>
    </citation>
    <scope>NUCLEOTIDE SEQUENCE [LARGE SCALE GENOMIC DNA]</scope>
    <source>
        <strain evidence="3">TBRC 5832</strain>
    </source>
</reference>
<dbReference type="Proteomes" id="UP001595867">
    <property type="component" value="Unassembled WGS sequence"/>
</dbReference>
<proteinExistence type="predicted"/>
<sequence length="226" mass="24813">MPARAARLLALPFVLLAFALRIFEALWLEPHTWGIEPSAAGVLAALGMVLGTLAVPLLTYRRLTRAARDIPSAWRVDTVGRRFFVEPAPVWKGSFAIALAWMAPGAVPMERVPHEEQRRIAEFGAYTTAGEILAVLLLLVAVVMLLVNRPSLALDADGVTVQWYLRRTGVRWADTPALRVPGRGLAITSRFLAFSIDTYRDDPQARNRIGTIGEADRLESAFRSGG</sequence>
<organism evidence="2 3">
    <name type="scientific">Actinoplanes subglobosus</name>
    <dbReference type="NCBI Taxonomy" id="1547892"/>
    <lineage>
        <taxon>Bacteria</taxon>
        <taxon>Bacillati</taxon>
        <taxon>Actinomycetota</taxon>
        <taxon>Actinomycetes</taxon>
        <taxon>Micromonosporales</taxon>
        <taxon>Micromonosporaceae</taxon>
        <taxon>Actinoplanes</taxon>
    </lineage>
</organism>
<evidence type="ECO:0000313" key="2">
    <source>
        <dbReference type="EMBL" id="MFC4070602.1"/>
    </source>
</evidence>
<protein>
    <submittedName>
        <fullName evidence="2">Uncharacterized protein</fullName>
    </submittedName>
</protein>
<evidence type="ECO:0000256" key="1">
    <source>
        <dbReference type="SAM" id="Phobius"/>
    </source>
</evidence>
<feature type="transmembrane region" description="Helical" evidence="1">
    <location>
        <begin position="123"/>
        <end position="147"/>
    </location>
</feature>
<keyword evidence="3" id="KW-1185">Reference proteome</keyword>
<feature type="transmembrane region" description="Helical" evidence="1">
    <location>
        <begin position="41"/>
        <end position="63"/>
    </location>
</feature>
<dbReference type="EMBL" id="JBHSBL010000024">
    <property type="protein sequence ID" value="MFC4070602.1"/>
    <property type="molecule type" value="Genomic_DNA"/>
</dbReference>